<feature type="chain" id="PRO_5022740423" evidence="1">
    <location>
        <begin position="24"/>
        <end position="70"/>
    </location>
</feature>
<proteinExistence type="predicted"/>
<evidence type="ECO:0000256" key="1">
    <source>
        <dbReference type="SAM" id="SignalP"/>
    </source>
</evidence>
<organism evidence="2 3">
    <name type="scientific">Chitinophaga pinensis</name>
    <dbReference type="NCBI Taxonomy" id="79329"/>
    <lineage>
        <taxon>Bacteria</taxon>
        <taxon>Pseudomonadati</taxon>
        <taxon>Bacteroidota</taxon>
        <taxon>Chitinophagia</taxon>
        <taxon>Chitinophagales</taxon>
        <taxon>Chitinophagaceae</taxon>
        <taxon>Chitinophaga</taxon>
    </lineage>
</organism>
<dbReference type="RefSeq" id="WP_146308348.1">
    <property type="nucleotide sequence ID" value="NZ_VOHS01000079.1"/>
</dbReference>
<accession>A0A5C6LNG3</accession>
<feature type="signal peptide" evidence="1">
    <location>
        <begin position="1"/>
        <end position="23"/>
    </location>
</feature>
<sequence length="70" mass="8022">MYKLLLYLACSMPLLTVHLRSQAQTADSLRSKGLKTVTVTGQKPLIRQEVDRLIYDLQADLTVRVVMCWK</sequence>
<dbReference type="EMBL" id="VOHS01000079">
    <property type="protein sequence ID" value="TWV90900.1"/>
    <property type="molecule type" value="Genomic_DNA"/>
</dbReference>
<name>A0A5C6LNG3_9BACT</name>
<reference evidence="2 3" key="1">
    <citation type="submission" date="2019-08" db="EMBL/GenBank/DDBJ databases">
        <title>Whole genome sequencing of chitin degrading bacteria Chitinophaga pinensis YS16.</title>
        <authorList>
            <person name="Singh R.P."/>
            <person name="Manchanda G."/>
            <person name="Maurya I.K."/>
            <person name="Joshi N.K."/>
            <person name="Srivastava A.K."/>
        </authorList>
    </citation>
    <scope>NUCLEOTIDE SEQUENCE [LARGE SCALE GENOMIC DNA]</scope>
    <source>
        <strain evidence="2 3">YS-16</strain>
    </source>
</reference>
<protein>
    <submittedName>
        <fullName evidence="2">Uncharacterized protein</fullName>
    </submittedName>
</protein>
<gene>
    <name evidence="2" type="ORF">FEF09_29195</name>
</gene>
<keyword evidence="3" id="KW-1185">Reference proteome</keyword>
<evidence type="ECO:0000313" key="3">
    <source>
        <dbReference type="Proteomes" id="UP000318815"/>
    </source>
</evidence>
<evidence type="ECO:0000313" key="2">
    <source>
        <dbReference type="EMBL" id="TWV90900.1"/>
    </source>
</evidence>
<keyword evidence="1" id="KW-0732">Signal</keyword>
<dbReference type="Proteomes" id="UP000318815">
    <property type="component" value="Unassembled WGS sequence"/>
</dbReference>
<comment type="caution">
    <text evidence="2">The sequence shown here is derived from an EMBL/GenBank/DDBJ whole genome shotgun (WGS) entry which is preliminary data.</text>
</comment>
<dbReference type="AlphaFoldDB" id="A0A5C6LNG3"/>